<evidence type="ECO:0000313" key="3">
    <source>
        <dbReference type="Proteomes" id="UP000325313"/>
    </source>
</evidence>
<comment type="caution">
    <text evidence="2">The sequence shown here is derived from an EMBL/GenBank/DDBJ whole genome shotgun (WGS) entry which is preliminary data.</text>
</comment>
<accession>A0A5B0NWP3</accession>
<dbReference type="AlphaFoldDB" id="A0A5B0NWP3"/>
<proteinExistence type="predicted"/>
<sequence length="235" mass="25658">MGVGVRLSTPKSPLSPGSPDLLARQKAHNHQGYKETRVVSSSVEKQMVPSKSPSLPDKPINHQVHNNTRASSSSVNEQIVRSKSPLSPGSPDLIARRKANNHQGYKETRVVSSCTARAMSIPVPKPRNPLPQYPSGTAKKIARAHRKNGTSKYTYFIICSPSQTPVSPKKPQEPLDPQETPLVVVNRRIVGFYTGLLQAAPQDATDPRKPLVSIGAVSRPSDPDWNGPWTFLELP</sequence>
<evidence type="ECO:0000313" key="2">
    <source>
        <dbReference type="EMBL" id="KAA1093757.1"/>
    </source>
</evidence>
<protein>
    <submittedName>
        <fullName evidence="2">Uncharacterized protein</fullName>
    </submittedName>
</protein>
<name>A0A5B0NWP3_PUCGR</name>
<feature type="compositionally biased region" description="Polar residues" evidence="1">
    <location>
        <begin position="63"/>
        <end position="87"/>
    </location>
</feature>
<feature type="compositionally biased region" description="Polar residues" evidence="1">
    <location>
        <begin position="38"/>
        <end position="53"/>
    </location>
</feature>
<reference evidence="2 3" key="1">
    <citation type="submission" date="2019-05" db="EMBL/GenBank/DDBJ databases">
        <title>Emergence of the Ug99 lineage of the wheat stem rust pathogen through somatic hybridization.</title>
        <authorList>
            <person name="Li F."/>
            <person name="Upadhyaya N.M."/>
            <person name="Sperschneider J."/>
            <person name="Matny O."/>
            <person name="Nguyen-Phuc H."/>
            <person name="Mago R."/>
            <person name="Raley C."/>
            <person name="Miller M.E."/>
            <person name="Silverstein K.A.T."/>
            <person name="Henningsen E."/>
            <person name="Hirsch C.D."/>
            <person name="Visser B."/>
            <person name="Pretorius Z.A."/>
            <person name="Steffenson B.J."/>
            <person name="Schwessinger B."/>
            <person name="Dodds P.N."/>
            <person name="Figueroa M."/>
        </authorList>
    </citation>
    <scope>NUCLEOTIDE SEQUENCE [LARGE SCALE GENOMIC DNA]</scope>
    <source>
        <strain evidence="2 3">Ug99</strain>
    </source>
</reference>
<dbReference type="Proteomes" id="UP000325313">
    <property type="component" value="Unassembled WGS sequence"/>
</dbReference>
<gene>
    <name evidence="2" type="ORF">PGTUg99_026866</name>
</gene>
<dbReference type="EMBL" id="VDEP01000373">
    <property type="protein sequence ID" value="KAA1093757.1"/>
    <property type="molecule type" value="Genomic_DNA"/>
</dbReference>
<feature type="region of interest" description="Disordered" evidence="1">
    <location>
        <begin position="1"/>
        <end position="92"/>
    </location>
</feature>
<organism evidence="2 3">
    <name type="scientific">Puccinia graminis f. sp. tritici</name>
    <dbReference type="NCBI Taxonomy" id="56615"/>
    <lineage>
        <taxon>Eukaryota</taxon>
        <taxon>Fungi</taxon>
        <taxon>Dikarya</taxon>
        <taxon>Basidiomycota</taxon>
        <taxon>Pucciniomycotina</taxon>
        <taxon>Pucciniomycetes</taxon>
        <taxon>Pucciniales</taxon>
        <taxon>Pucciniaceae</taxon>
        <taxon>Puccinia</taxon>
    </lineage>
</organism>
<evidence type="ECO:0000256" key="1">
    <source>
        <dbReference type="SAM" id="MobiDB-lite"/>
    </source>
</evidence>